<dbReference type="KEGG" id="pbor:BSF38_00222"/>
<dbReference type="Gene3D" id="3.40.50.300">
    <property type="entry name" value="P-loop containing nucleotide triphosphate hydrolases"/>
    <property type="match status" value="1"/>
</dbReference>
<keyword evidence="1" id="KW-1133">Transmembrane helix</keyword>
<dbReference type="STRING" id="1387353.BSF38_00222"/>
<evidence type="ECO:0000313" key="2">
    <source>
        <dbReference type="EMBL" id="APW58818.1"/>
    </source>
</evidence>
<dbReference type="EMBL" id="CP019082">
    <property type="protein sequence ID" value="APW58818.1"/>
    <property type="molecule type" value="Genomic_DNA"/>
</dbReference>
<feature type="transmembrane region" description="Helical" evidence="1">
    <location>
        <begin position="516"/>
        <end position="539"/>
    </location>
</feature>
<name>A0A1U7CIT4_9BACT</name>
<keyword evidence="1" id="KW-0812">Transmembrane</keyword>
<feature type="transmembrane region" description="Helical" evidence="1">
    <location>
        <begin position="477"/>
        <end position="496"/>
    </location>
</feature>
<reference evidence="3" key="1">
    <citation type="submission" date="2016-12" db="EMBL/GenBank/DDBJ databases">
        <title>Comparative genomics of four Isosphaeraceae planctomycetes: a common pool of plasmids and glycoside hydrolase genes.</title>
        <authorList>
            <person name="Ivanova A."/>
        </authorList>
    </citation>
    <scope>NUCLEOTIDE SEQUENCE [LARGE SCALE GENOMIC DNA]</scope>
    <source>
        <strain evidence="3">PX4</strain>
    </source>
</reference>
<protein>
    <recommendedName>
        <fullName evidence="4">G domain-containing protein</fullName>
    </recommendedName>
</protein>
<dbReference type="SUPFAM" id="SSF52540">
    <property type="entry name" value="P-loop containing nucleoside triphosphate hydrolases"/>
    <property type="match status" value="1"/>
</dbReference>
<evidence type="ECO:0000256" key="1">
    <source>
        <dbReference type="SAM" id="Phobius"/>
    </source>
</evidence>
<dbReference type="OrthoDB" id="238366at2"/>
<evidence type="ECO:0000313" key="3">
    <source>
        <dbReference type="Proteomes" id="UP000186309"/>
    </source>
</evidence>
<keyword evidence="3" id="KW-1185">Reference proteome</keyword>
<proteinExistence type="predicted"/>
<gene>
    <name evidence="2" type="ORF">BSF38_00222</name>
</gene>
<dbReference type="RefSeq" id="WP_076343085.1">
    <property type="nucleotide sequence ID" value="NZ_CP019082.1"/>
</dbReference>
<sequence length="642" mass="71065">MAERFTKADWEREHLLAGFDRLHAKLVEWARQAPAWPPFDEAKGLVARLEPRLRVPEIDLDRALVVGFLGGSGTGKSTLYNALLGRRVSRAGKEYRPMTRRAVVACHPDVDPSFLGLDADSIEVHQIHIPFLEQMILIDCPDPDTQDPEDGEGGRRHLDILRAVLPHCDVMVHTVTSQKYKSHVVGQELRKNAPGRQILFVQTHAAIDHDNRADLRKYLDSLGLRVPEIYRFDAADALARQESGEPVDDEFGRFRDLLEHELASRARHRIRRANLLGLYSWLLSAIKTPIVARLEDVAKLEASMGRERTRMASKIGARMNERIDSNHRLWRSRVLRQLNQAWGAGPLAALIGLWSAAGSLVRSLILLRARTPTQAVLAGGLAASQLVAEKWRERRAASALVAEADLGLTEGDLAAARAVLQGYLADAEIQPAATPEAGGDFSNQQLAEVAVEVYQRLDAEVNEVVERRIARRAGRSVHLFFEILFSLLPAFLVLRLGRNFFIDHLWNDRPLLGLDFFFQSAFWCLAWGAAVGGLLLHWLNRGLDVELKAVVDRLSRAPILDALCRDAADACAAIRAHAVALSAIERDLSQIEDKVGGVLDLGLGALRAEPRQALPHEPGSTLPAAVPLPNAVETKPTRVTLS</sequence>
<accession>A0A1U7CIT4</accession>
<dbReference type="InterPro" id="IPR027417">
    <property type="entry name" value="P-loop_NTPase"/>
</dbReference>
<dbReference type="AlphaFoldDB" id="A0A1U7CIT4"/>
<organism evidence="2 3">
    <name type="scientific">Paludisphaera borealis</name>
    <dbReference type="NCBI Taxonomy" id="1387353"/>
    <lineage>
        <taxon>Bacteria</taxon>
        <taxon>Pseudomonadati</taxon>
        <taxon>Planctomycetota</taxon>
        <taxon>Planctomycetia</taxon>
        <taxon>Isosphaerales</taxon>
        <taxon>Isosphaeraceae</taxon>
        <taxon>Paludisphaera</taxon>
    </lineage>
</organism>
<dbReference type="Proteomes" id="UP000186309">
    <property type="component" value="Chromosome"/>
</dbReference>
<feature type="transmembrane region" description="Helical" evidence="1">
    <location>
        <begin position="341"/>
        <end position="361"/>
    </location>
</feature>
<keyword evidence="1" id="KW-0472">Membrane</keyword>
<dbReference type="CDD" id="cd00882">
    <property type="entry name" value="Ras_like_GTPase"/>
    <property type="match status" value="1"/>
</dbReference>
<evidence type="ECO:0008006" key="4">
    <source>
        <dbReference type="Google" id="ProtNLM"/>
    </source>
</evidence>